<dbReference type="EMBL" id="HAEB01017996">
    <property type="protein sequence ID" value="SBQ64523.1"/>
    <property type="molecule type" value="Transcribed_RNA"/>
</dbReference>
<proteinExistence type="predicted"/>
<evidence type="ECO:0000313" key="1">
    <source>
        <dbReference type="EMBL" id="SBQ64523.1"/>
    </source>
</evidence>
<protein>
    <submittedName>
        <fullName evidence="1">Si:ch211-240b21.2</fullName>
    </submittedName>
</protein>
<feature type="non-terminal residue" evidence="1">
    <location>
        <position position="77"/>
    </location>
</feature>
<organism evidence="1">
    <name type="scientific">Nothobranchius korthausae</name>
    <dbReference type="NCBI Taxonomy" id="1143690"/>
    <lineage>
        <taxon>Eukaryota</taxon>
        <taxon>Metazoa</taxon>
        <taxon>Chordata</taxon>
        <taxon>Craniata</taxon>
        <taxon>Vertebrata</taxon>
        <taxon>Euteleostomi</taxon>
        <taxon>Actinopterygii</taxon>
        <taxon>Neopterygii</taxon>
        <taxon>Teleostei</taxon>
        <taxon>Neoteleostei</taxon>
        <taxon>Acanthomorphata</taxon>
        <taxon>Ovalentaria</taxon>
        <taxon>Atherinomorphae</taxon>
        <taxon>Cyprinodontiformes</taxon>
        <taxon>Nothobranchiidae</taxon>
        <taxon>Nothobranchius</taxon>
    </lineage>
</organism>
<reference evidence="1" key="1">
    <citation type="submission" date="2016-05" db="EMBL/GenBank/DDBJ databases">
        <authorList>
            <person name="Lavstsen T."/>
            <person name="Jespersen J.S."/>
        </authorList>
    </citation>
    <scope>NUCLEOTIDE SEQUENCE</scope>
    <source>
        <tissue evidence="1">Brain</tissue>
    </source>
</reference>
<dbReference type="AlphaFoldDB" id="A0A1A8G068"/>
<gene>
    <name evidence="1" type="primary">SI:CH211-240B21.2</name>
</gene>
<reference evidence="1" key="2">
    <citation type="submission" date="2016-06" db="EMBL/GenBank/DDBJ databases">
        <title>The genome of a short-lived fish provides insights into sex chromosome evolution and the genetic control of aging.</title>
        <authorList>
            <person name="Reichwald K."/>
            <person name="Felder M."/>
            <person name="Petzold A."/>
            <person name="Koch P."/>
            <person name="Groth M."/>
            <person name="Platzer M."/>
        </authorList>
    </citation>
    <scope>NUCLEOTIDE SEQUENCE</scope>
    <source>
        <tissue evidence="1">Brain</tissue>
    </source>
</reference>
<accession>A0A1A8G068</accession>
<name>A0A1A8G068_9TELE</name>
<feature type="non-terminal residue" evidence="1">
    <location>
        <position position="1"/>
    </location>
</feature>
<sequence>TRRFVSIGSHRCIFQHMMAERGEETDLVADLLATPFSRRTFQEKMDLVRENMSSDSNASWLVPAGERICSSFSGKQL</sequence>